<dbReference type="EMBL" id="KC481682">
    <property type="protein sequence ID" value="AGI11826.1"/>
    <property type="molecule type" value="Genomic_DNA"/>
</dbReference>
<dbReference type="GeneID" id="17825149"/>
<dbReference type="RefSeq" id="YP_008873261.1">
    <property type="nucleotide sequence ID" value="NC_023007.1"/>
</dbReference>
<reference evidence="1 2" key="1">
    <citation type="journal article" date="2014" name="PLoS ONE">
        <title>Novel Giant Siphovirus from Bacillus anthracis Features Unusual Genome Characteristics.</title>
        <authorList>
            <person name="Ganz H.H."/>
            <person name="Law C."/>
            <person name="Schmuki M."/>
            <person name="Eichenseher F."/>
            <person name="Calendar R."/>
            <person name="Loessner M.J."/>
            <person name="Getz W.M."/>
            <person name="Korlach J."/>
            <person name="Beyer W."/>
            <person name="Klumpp J."/>
        </authorList>
    </citation>
    <scope>NUCLEOTIDE SEQUENCE [LARGE SCALE GENOMIC DNA]</scope>
</reference>
<keyword evidence="2" id="KW-1185">Reference proteome</keyword>
<name>U5J9Q2_9CAUD</name>
<organism evidence="1 2">
    <name type="scientific">Bacillus phage vB_BanS-Tsamsa</name>
    <dbReference type="NCBI Taxonomy" id="1308863"/>
    <lineage>
        <taxon>Viruses</taxon>
        <taxon>Duplodnaviria</taxon>
        <taxon>Heunggongvirae</taxon>
        <taxon>Uroviricota</taxon>
        <taxon>Caudoviricetes</taxon>
        <taxon>Joanripponvirinae</taxon>
        <taxon>Tsamsavirus</taxon>
        <taxon>Tsamsavirus tsamsa</taxon>
    </lineage>
</organism>
<evidence type="ECO:0000313" key="1">
    <source>
        <dbReference type="EMBL" id="AGI11826.1"/>
    </source>
</evidence>
<proteinExistence type="predicted"/>
<dbReference type="Proteomes" id="UP000017661">
    <property type="component" value="Segment"/>
</dbReference>
<protein>
    <submittedName>
        <fullName evidence="1">Uncharacterized protein</fullName>
    </submittedName>
</protein>
<accession>U5J9Q2</accession>
<dbReference type="KEGG" id="vg:17825149"/>
<evidence type="ECO:0000313" key="2">
    <source>
        <dbReference type="Proteomes" id="UP000017661"/>
    </source>
</evidence>
<sequence length="148" mass="17412">MAKMTVREALDYVVKANGQPFTVELRDNILKFLTLLPHHPSETKWLDKGAIKTVRDYDYGWYAEVLVEEVNDKLVVEVIDGDNLDPNPNRVKSNEEALALLQEYREIKFASDIDEYWNMSDDHKYWIRMSEMDTRAFAKQDEIKRKLA</sequence>